<dbReference type="PANTHER" id="PTHR30602">
    <property type="entry name" value="AMINO-ACID ACETYLTRANSFERASE"/>
    <property type="match status" value="1"/>
</dbReference>
<organism evidence="4 5">
    <name type="scientific">Silvibacterium dinghuense</name>
    <dbReference type="NCBI Taxonomy" id="1560006"/>
    <lineage>
        <taxon>Bacteria</taxon>
        <taxon>Pseudomonadati</taxon>
        <taxon>Acidobacteriota</taxon>
        <taxon>Terriglobia</taxon>
        <taxon>Terriglobales</taxon>
        <taxon>Acidobacteriaceae</taxon>
        <taxon>Silvibacterium</taxon>
    </lineage>
</organism>
<dbReference type="PANTHER" id="PTHR30602:SF12">
    <property type="entry name" value="AMINO-ACID ACETYLTRANSFERASE NAGS1, CHLOROPLASTIC-RELATED"/>
    <property type="match status" value="1"/>
</dbReference>
<dbReference type="GO" id="GO:0004042">
    <property type="term" value="F:L-glutamate N-acetyltransferase activity"/>
    <property type="evidence" value="ECO:0007669"/>
    <property type="project" value="InterPro"/>
</dbReference>
<dbReference type="InterPro" id="IPR016181">
    <property type="entry name" value="Acyl_CoA_acyltransferase"/>
</dbReference>
<dbReference type="SUPFAM" id="SSF55729">
    <property type="entry name" value="Acyl-CoA N-acyltransferases (Nat)"/>
    <property type="match status" value="1"/>
</dbReference>
<keyword evidence="2" id="KW-0012">Acyltransferase</keyword>
<dbReference type="OrthoDB" id="9793138at2"/>
<comment type="caution">
    <text evidence="4">The sequence shown here is derived from an EMBL/GenBank/DDBJ whole genome shotgun (WGS) entry which is preliminary data.</text>
</comment>
<evidence type="ECO:0000313" key="5">
    <source>
        <dbReference type="Proteomes" id="UP000290253"/>
    </source>
</evidence>
<dbReference type="RefSeq" id="WP_129206194.1">
    <property type="nucleotide sequence ID" value="NZ_BMGU01000001.1"/>
</dbReference>
<dbReference type="Gene3D" id="3.40.630.30">
    <property type="match status" value="1"/>
</dbReference>
<evidence type="ECO:0000313" key="4">
    <source>
        <dbReference type="EMBL" id="RXS96445.1"/>
    </source>
</evidence>
<dbReference type="AlphaFoldDB" id="A0A4Q1SGG8"/>
<reference evidence="4 5" key="1">
    <citation type="journal article" date="2016" name="Int. J. Syst. Evol. Microbiol.">
        <title>Acidipila dinghuensis sp. nov., an acidobacterium isolated from forest soil.</title>
        <authorList>
            <person name="Jiang Y.W."/>
            <person name="Wang J."/>
            <person name="Chen M.H."/>
            <person name="Lv Y.Y."/>
            <person name="Qiu L.H."/>
        </authorList>
    </citation>
    <scope>NUCLEOTIDE SEQUENCE [LARGE SCALE GENOMIC DNA]</scope>
    <source>
        <strain evidence="4 5">DHOF10</strain>
    </source>
</reference>
<feature type="domain" description="N-acetyltransferase" evidence="3">
    <location>
        <begin position="1"/>
        <end position="133"/>
    </location>
</feature>
<protein>
    <submittedName>
        <fullName evidence="4">GNAT family N-acetyltransferase</fullName>
    </submittedName>
</protein>
<proteinExistence type="predicted"/>
<dbReference type="InterPro" id="IPR000182">
    <property type="entry name" value="GNAT_dom"/>
</dbReference>
<keyword evidence="1 4" id="KW-0808">Transferase</keyword>
<evidence type="ECO:0000259" key="3">
    <source>
        <dbReference type="PROSITE" id="PS51186"/>
    </source>
</evidence>
<dbReference type="CDD" id="cd04301">
    <property type="entry name" value="NAT_SF"/>
    <property type="match status" value="1"/>
</dbReference>
<dbReference type="PROSITE" id="PS51186">
    <property type="entry name" value="GNAT"/>
    <property type="match status" value="1"/>
</dbReference>
<keyword evidence="5" id="KW-1185">Reference proteome</keyword>
<sequence length="173" mass="19236">MRVRKARLHDATNIYELVNSLSGDGTLLRRVFAEICENVRDFTVAETDSGVFLGCGALHLYGPHLAEVRSIVVKPEAKGQGAGGRLLQALLDEAEDHGVGCVCLFTRIPDFFFRYGFREVEDRAALPDKIFKDCQNCPRLYRCDEVAMARGNLPRVSILGPRVQAEQLVRLTG</sequence>
<dbReference type="GO" id="GO:0006526">
    <property type="term" value="P:L-arginine biosynthetic process"/>
    <property type="evidence" value="ECO:0007669"/>
    <property type="project" value="InterPro"/>
</dbReference>
<dbReference type="Proteomes" id="UP000290253">
    <property type="component" value="Unassembled WGS sequence"/>
</dbReference>
<gene>
    <name evidence="4" type="ORF">ESZ00_00315</name>
</gene>
<dbReference type="GO" id="GO:0005737">
    <property type="term" value="C:cytoplasm"/>
    <property type="evidence" value="ECO:0007669"/>
    <property type="project" value="InterPro"/>
</dbReference>
<accession>A0A4Q1SGG8</accession>
<evidence type="ECO:0000256" key="1">
    <source>
        <dbReference type="ARBA" id="ARBA00022679"/>
    </source>
</evidence>
<dbReference type="EMBL" id="SDMK01000001">
    <property type="protein sequence ID" value="RXS96445.1"/>
    <property type="molecule type" value="Genomic_DNA"/>
</dbReference>
<name>A0A4Q1SGG8_9BACT</name>
<dbReference type="Pfam" id="PF00583">
    <property type="entry name" value="Acetyltransf_1"/>
    <property type="match status" value="1"/>
</dbReference>
<evidence type="ECO:0000256" key="2">
    <source>
        <dbReference type="ARBA" id="ARBA00023315"/>
    </source>
</evidence>
<dbReference type="InterPro" id="IPR010167">
    <property type="entry name" value="NH2A_AcTrfase"/>
</dbReference>